<dbReference type="OMA" id="ARDNTDH"/>
<dbReference type="Proteomes" id="UP000038009">
    <property type="component" value="Unassembled WGS sequence"/>
</dbReference>
<evidence type="ECO:0000313" key="3">
    <source>
        <dbReference type="Proteomes" id="UP000038009"/>
    </source>
</evidence>
<feature type="compositionally biased region" description="Basic and acidic residues" evidence="1">
    <location>
        <begin position="403"/>
        <end position="414"/>
    </location>
</feature>
<dbReference type="OrthoDB" id="266970at2759"/>
<proteinExistence type="predicted"/>
<sequence>MKALVLCDGSEGSLRCLEVACAAPPKSANADASLVLLHVWNSPPKRVSTAISDSSARRTSARLSLVASTAQAVSEAISASANLSTNQASTALSASMSCGEVLTATLNAFHTNKYVRGRAHYCVETICSSTLSEGTEESSSDIVKAPNYSAQDKSGTAARHLSFAPFSTNPAAAAALDLEEDKDSSTNVVMRHAASGAARHQVDAVFLGVGQRQEGKTCCVGNVALSALRRFRTHYPLYFIKKDGVKWRTVPAAKAAATTTAVAAVSPIRFTIVVPISTPATSRSSEEGSNTEAQAHADTLSNPVKIGIEAAAHYVQQHCMRTAPPSASAPTPASLDSIAFLLIAPSSATSEEGGAVAEADADAAAAELAAPPAHEEASIVEVYKQYLETLLPKGAADVSDSAPQKELHDVEETNKVSSDTSPAGAPSRIAVCTLKASKKHHHVSLENTEVALPQVMKKVGAMKPQVLVLPVSLVPEALQLAMLSASKPHCVTLPY</sequence>
<evidence type="ECO:0000313" key="2">
    <source>
        <dbReference type="EMBL" id="KPI83453.1"/>
    </source>
</evidence>
<evidence type="ECO:0000256" key="1">
    <source>
        <dbReference type="SAM" id="MobiDB-lite"/>
    </source>
</evidence>
<comment type="caution">
    <text evidence="2">The sequence shown here is derived from an EMBL/GenBank/DDBJ whole genome shotgun (WGS) entry which is preliminary data.</text>
</comment>
<dbReference type="VEuPathDB" id="TriTrypDB:Lsey_0373_0020"/>
<keyword evidence="3" id="KW-1185">Reference proteome</keyword>
<gene>
    <name evidence="2" type="ORF">ABL78_7509</name>
</gene>
<accession>A0A0N1IH30</accession>
<dbReference type="EMBL" id="LJSK01000373">
    <property type="protein sequence ID" value="KPI83453.1"/>
    <property type="molecule type" value="Genomic_DNA"/>
</dbReference>
<feature type="region of interest" description="Disordered" evidence="1">
    <location>
        <begin position="397"/>
        <end position="424"/>
    </location>
</feature>
<organism evidence="2 3">
    <name type="scientific">Leptomonas seymouri</name>
    <dbReference type="NCBI Taxonomy" id="5684"/>
    <lineage>
        <taxon>Eukaryota</taxon>
        <taxon>Discoba</taxon>
        <taxon>Euglenozoa</taxon>
        <taxon>Kinetoplastea</taxon>
        <taxon>Metakinetoplastina</taxon>
        <taxon>Trypanosomatida</taxon>
        <taxon>Trypanosomatidae</taxon>
        <taxon>Leishmaniinae</taxon>
        <taxon>Leptomonas</taxon>
    </lineage>
</organism>
<dbReference type="AlphaFoldDB" id="A0A0N1IH30"/>
<name>A0A0N1IH30_LEPSE</name>
<reference evidence="2 3" key="1">
    <citation type="journal article" date="2015" name="PLoS Pathog.">
        <title>Leptomonas seymouri: Adaptations to the Dixenous Life Cycle Analyzed by Genome Sequencing, Transcriptome Profiling and Co-infection with Leishmania donovani.</title>
        <authorList>
            <person name="Kraeva N."/>
            <person name="Butenko A."/>
            <person name="Hlavacova J."/>
            <person name="Kostygov A."/>
            <person name="Myskova J."/>
            <person name="Grybchuk D."/>
            <person name="Lestinova T."/>
            <person name="Votypka J."/>
            <person name="Volf P."/>
            <person name="Opperdoes F."/>
            <person name="Flegontov P."/>
            <person name="Lukes J."/>
            <person name="Yurchenko V."/>
        </authorList>
    </citation>
    <scope>NUCLEOTIDE SEQUENCE [LARGE SCALE GENOMIC DNA]</scope>
    <source>
        <strain evidence="2 3">ATCC 30220</strain>
    </source>
</reference>
<protein>
    <submittedName>
        <fullName evidence="2">Uncharacterized protein</fullName>
    </submittedName>
</protein>